<gene>
    <name evidence="12" type="primary">LOC118420045</name>
</gene>
<evidence type="ECO:0000256" key="9">
    <source>
        <dbReference type="SAM" id="MobiDB-lite"/>
    </source>
</evidence>
<accession>A0A9J7LGV7</accession>
<name>A0A9J7LGV7_BRAFL</name>
<evidence type="ECO:0000256" key="8">
    <source>
        <dbReference type="ARBA" id="ARBA00048679"/>
    </source>
</evidence>
<dbReference type="GO" id="GO:0005737">
    <property type="term" value="C:cytoplasm"/>
    <property type="evidence" value="ECO:0000318"/>
    <property type="project" value="GO_Central"/>
</dbReference>
<dbReference type="EC" id="2.7.11.1" evidence="1"/>
<dbReference type="Gene3D" id="1.10.510.10">
    <property type="entry name" value="Transferase(Phosphotransferase) domain 1"/>
    <property type="match status" value="1"/>
</dbReference>
<reference evidence="11" key="1">
    <citation type="journal article" date="2020" name="Nat. Ecol. Evol.">
        <title>Deeply conserved synteny resolves early events in vertebrate evolution.</title>
        <authorList>
            <person name="Simakov O."/>
            <person name="Marletaz F."/>
            <person name="Yue J.X."/>
            <person name="O'Connell B."/>
            <person name="Jenkins J."/>
            <person name="Brandt A."/>
            <person name="Calef R."/>
            <person name="Tung C.H."/>
            <person name="Huang T.K."/>
            <person name="Schmutz J."/>
            <person name="Satoh N."/>
            <person name="Yu J.K."/>
            <person name="Putnam N.H."/>
            <person name="Green R.E."/>
            <person name="Rokhsar D.S."/>
        </authorList>
    </citation>
    <scope>NUCLEOTIDE SEQUENCE [LARGE SCALE GENOMIC DNA]</scope>
    <source>
        <strain evidence="11">S238N-H82</strain>
    </source>
</reference>
<evidence type="ECO:0000256" key="7">
    <source>
        <dbReference type="ARBA" id="ARBA00047899"/>
    </source>
</evidence>
<dbReference type="RefSeq" id="XP_035682644.1">
    <property type="nucleotide sequence ID" value="XM_035826751.1"/>
</dbReference>
<dbReference type="InterPro" id="IPR008271">
    <property type="entry name" value="Ser/Thr_kinase_AS"/>
</dbReference>
<evidence type="ECO:0000313" key="11">
    <source>
        <dbReference type="Proteomes" id="UP000001554"/>
    </source>
</evidence>
<dbReference type="PANTHER" id="PTHR24346">
    <property type="entry name" value="MAP/MICROTUBULE AFFINITY-REGULATING KINASE"/>
    <property type="match status" value="1"/>
</dbReference>
<keyword evidence="6" id="KW-0067">ATP-binding</keyword>
<evidence type="ECO:0000256" key="3">
    <source>
        <dbReference type="ARBA" id="ARBA00022679"/>
    </source>
</evidence>
<evidence type="ECO:0000256" key="6">
    <source>
        <dbReference type="ARBA" id="ARBA00022840"/>
    </source>
</evidence>
<dbReference type="InterPro" id="IPR011009">
    <property type="entry name" value="Kinase-like_dom_sf"/>
</dbReference>
<feature type="region of interest" description="Disordered" evidence="9">
    <location>
        <begin position="826"/>
        <end position="892"/>
    </location>
</feature>
<comment type="catalytic activity">
    <reaction evidence="7">
        <text>L-threonyl-[protein] + ATP = O-phospho-L-threonyl-[protein] + ADP + H(+)</text>
        <dbReference type="Rhea" id="RHEA:46608"/>
        <dbReference type="Rhea" id="RHEA-COMP:11060"/>
        <dbReference type="Rhea" id="RHEA-COMP:11605"/>
        <dbReference type="ChEBI" id="CHEBI:15378"/>
        <dbReference type="ChEBI" id="CHEBI:30013"/>
        <dbReference type="ChEBI" id="CHEBI:30616"/>
        <dbReference type="ChEBI" id="CHEBI:61977"/>
        <dbReference type="ChEBI" id="CHEBI:456216"/>
        <dbReference type="EC" id="2.7.11.1"/>
    </reaction>
</comment>
<sequence length="949" mass="104322">MDMSKGKYVYLVDPNGHSKSRLWRSGHYFTEWAFFKPKFHLTAKKGFKDRELRKWASYKQFSTWLFYTDKGEDVRCVVAHLPFQKAPPPQAQLDRGDDISPELDMNAQTDLPELPPAGQEDSLHLEAQVAPTVSSNQQALVPVAPTVSSYRHRQASVTLTMSSYLHPQASVTLTMSSYLHPQAPVTPTESSYLQALVPVAPTVSSNQQALVPVAPTVSSYLQVLVQVASTVSSNLQALVPVAPTVSSNQQALVPVAPTVSSYLQVLVQVASTVSSNQQALVPVAPTVASNLQALVPVAQTVSSYLQAVVPVASTVSSNLQALVPVAPTVASNLQALVPVAQTVSSYLQAVVPVAPTVSSYLQALVPVAPTVSSNLQALVPVAPTVSSYLLPGETESSTLSSSRASSLTWVTSMSTAGSLYSWTGSDTDTFSHKSSASAGLPTDNPPVKKGGIPAWMLGDLMAAAQDKGYRLNLCEGYLRGGYGSVLFGAVGSKHLLRHKEVMDSAIHNGHNKIAFKVIQYASRINGKTVIDESQVSTIQAELMVLNKTRDKPHPNVLNLYETWVNDIITILVCPKAEGGDLCYFVEENKPCCCENWLQCTCTTGLPESVARNFFCQIISGVKYLHHKGIYHRDLKLENILLDRFRNAKICDFGLAIKYRRPLGHFKVLRECVGTHPNICPEAIRGHKYSPKQGDLYALGTLLHHMGVGRRIYNVPYKEANDVQAKAVLKQMYRWRGRPPICQEFVSSDLVKLIHALTNEEGNRRPKLKTVQKSPWLLNGEKTAPHEIDEACLAHRKKVLTVRLEKEKNPDKIRRIRLLLTGLVTEEQTSGDRTSGEEGNSGDMEDRTSGEEGNSGYMEDRTSGEEGNSGDMEDRTSGEEGNSGYMEDRTSGVRRETVVTWRTEHQERREAVVTWRTEHQEGREAVVTWRADTAASLQEQPIVTCHYRGD</sequence>
<dbReference type="Pfam" id="PF00069">
    <property type="entry name" value="Pkinase"/>
    <property type="match status" value="1"/>
</dbReference>
<dbReference type="SUPFAM" id="SSF56112">
    <property type="entry name" value="Protein kinase-like (PK-like)"/>
    <property type="match status" value="1"/>
</dbReference>
<keyword evidence="3" id="KW-0808">Transferase</keyword>
<dbReference type="GO" id="GO:0005524">
    <property type="term" value="F:ATP binding"/>
    <property type="evidence" value="ECO:0007669"/>
    <property type="project" value="UniProtKB-KW"/>
</dbReference>
<dbReference type="GO" id="GO:0035556">
    <property type="term" value="P:intracellular signal transduction"/>
    <property type="evidence" value="ECO:0000318"/>
    <property type="project" value="GO_Central"/>
</dbReference>
<evidence type="ECO:0000256" key="4">
    <source>
        <dbReference type="ARBA" id="ARBA00022741"/>
    </source>
</evidence>
<dbReference type="KEGG" id="bfo:118420045"/>
<dbReference type="PANTHER" id="PTHR24346:SF42">
    <property type="entry name" value="SERINE_THREONINE-PROTEIN KINASE SIK3"/>
    <property type="match status" value="1"/>
</dbReference>
<evidence type="ECO:0000256" key="1">
    <source>
        <dbReference type="ARBA" id="ARBA00012513"/>
    </source>
</evidence>
<dbReference type="GO" id="GO:0050321">
    <property type="term" value="F:tau-protein kinase activity"/>
    <property type="evidence" value="ECO:0000318"/>
    <property type="project" value="GO_Central"/>
</dbReference>
<organism evidence="11 12">
    <name type="scientific">Branchiostoma floridae</name>
    <name type="common">Florida lancelet</name>
    <name type="synonym">Amphioxus</name>
    <dbReference type="NCBI Taxonomy" id="7739"/>
    <lineage>
        <taxon>Eukaryota</taxon>
        <taxon>Metazoa</taxon>
        <taxon>Chordata</taxon>
        <taxon>Cephalochordata</taxon>
        <taxon>Leptocardii</taxon>
        <taxon>Amphioxiformes</taxon>
        <taxon>Branchiostomatidae</taxon>
        <taxon>Branchiostoma</taxon>
    </lineage>
</organism>
<dbReference type="OrthoDB" id="8693905at2759"/>
<dbReference type="AlphaFoldDB" id="A0A9J7LGV7"/>
<dbReference type="GeneID" id="118420045"/>
<dbReference type="Proteomes" id="UP000001554">
    <property type="component" value="Chromosome 7"/>
</dbReference>
<keyword evidence="5" id="KW-0418">Kinase</keyword>
<evidence type="ECO:0000256" key="2">
    <source>
        <dbReference type="ARBA" id="ARBA00022527"/>
    </source>
</evidence>
<evidence type="ECO:0000256" key="5">
    <source>
        <dbReference type="ARBA" id="ARBA00022777"/>
    </source>
</evidence>
<keyword evidence="4" id="KW-0547">Nucleotide-binding</keyword>
<proteinExistence type="predicted"/>
<comment type="catalytic activity">
    <reaction evidence="8">
        <text>L-seryl-[protein] + ATP = O-phospho-L-seryl-[protein] + ADP + H(+)</text>
        <dbReference type="Rhea" id="RHEA:17989"/>
        <dbReference type="Rhea" id="RHEA-COMP:9863"/>
        <dbReference type="Rhea" id="RHEA-COMP:11604"/>
        <dbReference type="ChEBI" id="CHEBI:15378"/>
        <dbReference type="ChEBI" id="CHEBI:29999"/>
        <dbReference type="ChEBI" id="CHEBI:30616"/>
        <dbReference type="ChEBI" id="CHEBI:83421"/>
        <dbReference type="ChEBI" id="CHEBI:456216"/>
        <dbReference type="EC" id="2.7.11.1"/>
    </reaction>
</comment>
<dbReference type="InterPro" id="IPR000719">
    <property type="entry name" value="Prot_kinase_dom"/>
</dbReference>
<reference evidence="12" key="2">
    <citation type="submission" date="2025-08" db="UniProtKB">
        <authorList>
            <consortium name="RefSeq"/>
        </authorList>
    </citation>
    <scope>IDENTIFICATION</scope>
    <source>
        <strain evidence="12">S238N-H82</strain>
        <tissue evidence="12">Testes</tissue>
    </source>
</reference>
<dbReference type="PROSITE" id="PS50011">
    <property type="entry name" value="PROTEIN_KINASE_DOM"/>
    <property type="match status" value="1"/>
</dbReference>
<evidence type="ECO:0000259" key="10">
    <source>
        <dbReference type="PROSITE" id="PS50011"/>
    </source>
</evidence>
<dbReference type="SMART" id="SM00220">
    <property type="entry name" value="S_TKc"/>
    <property type="match status" value="1"/>
</dbReference>
<dbReference type="PROSITE" id="PS00108">
    <property type="entry name" value="PROTEIN_KINASE_ST"/>
    <property type="match status" value="1"/>
</dbReference>
<keyword evidence="11" id="KW-1185">Reference proteome</keyword>
<protein>
    <recommendedName>
        <fullName evidence="1">non-specific serine/threonine protein kinase</fullName>
        <ecNumber evidence="1">2.7.11.1</ecNumber>
    </recommendedName>
</protein>
<evidence type="ECO:0000313" key="12">
    <source>
        <dbReference type="RefSeq" id="XP_035682644.1"/>
    </source>
</evidence>
<feature type="domain" description="Protein kinase" evidence="10">
    <location>
        <begin position="471"/>
        <end position="776"/>
    </location>
</feature>
<keyword evidence="2" id="KW-0723">Serine/threonine-protein kinase</keyword>
<dbReference type="GO" id="GO:0000226">
    <property type="term" value="P:microtubule cytoskeleton organization"/>
    <property type="evidence" value="ECO:0000318"/>
    <property type="project" value="GO_Central"/>
</dbReference>